<feature type="compositionally biased region" description="Pro residues" evidence="12">
    <location>
        <begin position="75"/>
        <end position="87"/>
    </location>
</feature>
<comment type="subcellular location">
    <subcellularLocation>
        <location evidence="1">Nucleus</location>
    </subcellularLocation>
</comment>
<feature type="domain" description="C2H2-type" evidence="13">
    <location>
        <begin position="292"/>
        <end position="320"/>
    </location>
</feature>
<evidence type="ECO:0000256" key="3">
    <source>
        <dbReference type="ARBA" id="ARBA00022723"/>
    </source>
</evidence>
<evidence type="ECO:0000256" key="6">
    <source>
        <dbReference type="ARBA" id="ARBA00022833"/>
    </source>
</evidence>
<protein>
    <submittedName>
        <fullName evidence="15">Gastrula zinc finger protein XlCGF52.1-like</fullName>
    </submittedName>
</protein>
<keyword evidence="10" id="KW-0539">Nucleus</keyword>
<feature type="domain" description="C2H2-type" evidence="13">
    <location>
        <begin position="405"/>
        <end position="432"/>
    </location>
</feature>
<feature type="domain" description="C2H2-type" evidence="13">
    <location>
        <begin position="264"/>
        <end position="291"/>
    </location>
</feature>
<evidence type="ECO:0000313" key="16">
    <source>
        <dbReference type="Proteomes" id="UP000472272"/>
    </source>
</evidence>
<dbReference type="InterPro" id="IPR036236">
    <property type="entry name" value="Znf_C2H2_sf"/>
</dbReference>
<feature type="domain" description="KRAB" evidence="14">
    <location>
        <begin position="119"/>
        <end position="192"/>
    </location>
</feature>
<dbReference type="CDD" id="cd07765">
    <property type="entry name" value="KRAB_A-box"/>
    <property type="match status" value="1"/>
</dbReference>
<feature type="domain" description="C2H2-type" evidence="13">
    <location>
        <begin position="236"/>
        <end position="263"/>
    </location>
</feature>
<evidence type="ECO:0000256" key="8">
    <source>
        <dbReference type="ARBA" id="ARBA00023125"/>
    </source>
</evidence>
<evidence type="ECO:0000313" key="15">
    <source>
        <dbReference type="Ensembl" id="ENSPMRP00000021701.1"/>
    </source>
</evidence>
<dbReference type="KEGG" id="pmua:114607291"/>
<keyword evidence="9" id="KW-0804">Transcription</keyword>
<evidence type="ECO:0000256" key="12">
    <source>
        <dbReference type="SAM" id="MobiDB-lite"/>
    </source>
</evidence>
<feature type="domain" description="C2H2-type" evidence="13">
    <location>
        <begin position="377"/>
        <end position="404"/>
    </location>
</feature>
<dbReference type="Ensembl" id="ENSPMRT00000023032.1">
    <property type="protein sequence ID" value="ENSPMRP00000021701.1"/>
    <property type="gene ID" value="ENSPMRG00000014091.1"/>
</dbReference>
<reference evidence="15 16" key="1">
    <citation type="journal article" date="2019" name="Proc. Natl. Acad. Sci. U.S.A.">
        <title>Regulatory changes in pterin and carotenoid genes underlie balanced color polymorphisms in the wall lizard.</title>
        <authorList>
            <person name="Andrade P."/>
            <person name="Pinho C."/>
            <person name="Perez I de Lanuza G."/>
            <person name="Afonso S."/>
            <person name="Brejcha J."/>
            <person name="Rubin C.J."/>
            <person name="Wallerman O."/>
            <person name="Pereira P."/>
            <person name="Sabatino S.J."/>
            <person name="Bellati A."/>
            <person name="Pellitteri-Rosa D."/>
            <person name="Bosakova Z."/>
            <person name="Bunikis I."/>
            <person name="Carretero M.A."/>
            <person name="Feiner N."/>
            <person name="Marsik P."/>
            <person name="Pauperio F."/>
            <person name="Salvi D."/>
            <person name="Soler L."/>
            <person name="While G.M."/>
            <person name="Uller T."/>
            <person name="Font E."/>
            <person name="Andersson L."/>
            <person name="Carneiro M."/>
        </authorList>
    </citation>
    <scope>NUCLEOTIDE SEQUENCE</scope>
</reference>
<keyword evidence="16" id="KW-1185">Reference proteome</keyword>
<dbReference type="PANTHER" id="PTHR47772:SF13">
    <property type="entry name" value="GASTRULA ZINC FINGER PROTEIN XLCGF49.1-LIKE-RELATED"/>
    <property type="match status" value="1"/>
</dbReference>
<evidence type="ECO:0000256" key="11">
    <source>
        <dbReference type="PROSITE-ProRule" id="PRU00042"/>
    </source>
</evidence>
<accession>A0A670JBP0</accession>
<keyword evidence="7" id="KW-0805">Transcription regulation</keyword>
<dbReference type="FunFam" id="3.30.160.60:FF:000322">
    <property type="entry name" value="GDNF-inducible zinc finger protein 1"/>
    <property type="match status" value="1"/>
</dbReference>
<dbReference type="OMA" id="WESMAEP"/>
<dbReference type="PROSITE" id="PS50157">
    <property type="entry name" value="ZINC_FINGER_C2H2_2"/>
    <property type="match status" value="11"/>
</dbReference>
<keyword evidence="4" id="KW-0677">Repeat</keyword>
<dbReference type="AlphaFoldDB" id="A0A670JBP0"/>
<evidence type="ECO:0000256" key="9">
    <source>
        <dbReference type="ARBA" id="ARBA00023163"/>
    </source>
</evidence>
<dbReference type="InterPro" id="IPR001909">
    <property type="entry name" value="KRAB"/>
</dbReference>
<feature type="compositionally biased region" description="Low complexity" evidence="12">
    <location>
        <begin position="541"/>
        <end position="553"/>
    </location>
</feature>
<organism evidence="15 16">
    <name type="scientific">Podarcis muralis</name>
    <name type="common">Wall lizard</name>
    <name type="synonym">Lacerta muralis</name>
    <dbReference type="NCBI Taxonomy" id="64176"/>
    <lineage>
        <taxon>Eukaryota</taxon>
        <taxon>Metazoa</taxon>
        <taxon>Chordata</taxon>
        <taxon>Craniata</taxon>
        <taxon>Vertebrata</taxon>
        <taxon>Euteleostomi</taxon>
        <taxon>Lepidosauria</taxon>
        <taxon>Squamata</taxon>
        <taxon>Bifurcata</taxon>
        <taxon>Unidentata</taxon>
        <taxon>Episquamata</taxon>
        <taxon>Laterata</taxon>
        <taxon>Lacertibaenia</taxon>
        <taxon>Lacertidae</taxon>
        <taxon>Podarcis</taxon>
    </lineage>
</organism>
<reference evidence="15" key="2">
    <citation type="submission" date="2025-08" db="UniProtKB">
        <authorList>
            <consortium name="Ensembl"/>
        </authorList>
    </citation>
    <scope>IDENTIFICATION</scope>
</reference>
<evidence type="ECO:0000256" key="5">
    <source>
        <dbReference type="ARBA" id="ARBA00022771"/>
    </source>
</evidence>
<dbReference type="PROSITE" id="PS50805">
    <property type="entry name" value="KRAB"/>
    <property type="match status" value="1"/>
</dbReference>
<evidence type="ECO:0000256" key="1">
    <source>
        <dbReference type="ARBA" id="ARBA00004123"/>
    </source>
</evidence>
<dbReference type="FunFam" id="3.30.160.60:FF:001498">
    <property type="entry name" value="Zinc finger protein 404"/>
    <property type="match status" value="1"/>
</dbReference>
<feature type="compositionally biased region" description="Low complexity" evidence="12">
    <location>
        <begin position="45"/>
        <end position="61"/>
    </location>
</feature>
<dbReference type="GeneID" id="114607291"/>
<feature type="domain" description="C2H2-type" evidence="13">
    <location>
        <begin position="517"/>
        <end position="545"/>
    </location>
</feature>
<dbReference type="RefSeq" id="XP_028606198.1">
    <property type="nucleotide sequence ID" value="XM_028750365.1"/>
</dbReference>
<proteinExistence type="inferred from homology"/>
<name>A0A670JBP0_PODMU</name>
<dbReference type="GeneTree" id="ENSGT01150000286941"/>
<evidence type="ECO:0000259" key="13">
    <source>
        <dbReference type="PROSITE" id="PS50157"/>
    </source>
</evidence>
<feature type="region of interest" description="Disordered" evidence="12">
    <location>
        <begin position="190"/>
        <end position="233"/>
    </location>
</feature>
<feature type="domain" description="C2H2-type" evidence="13">
    <location>
        <begin position="321"/>
        <end position="348"/>
    </location>
</feature>
<dbReference type="GO" id="GO:0005634">
    <property type="term" value="C:nucleus"/>
    <property type="evidence" value="ECO:0007669"/>
    <property type="project" value="UniProtKB-SubCell"/>
</dbReference>
<comment type="similarity">
    <text evidence="2">Belongs to the krueppel C2H2-type zinc-finger protein family.</text>
</comment>
<keyword evidence="5 11" id="KW-0863">Zinc-finger</keyword>
<dbReference type="GO" id="GO:0045892">
    <property type="term" value="P:negative regulation of DNA-templated transcription"/>
    <property type="evidence" value="ECO:0007669"/>
    <property type="project" value="UniProtKB-ARBA"/>
</dbReference>
<dbReference type="InterPro" id="IPR013087">
    <property type="entry name" value="Znf_C2H2_type"/>
</dbReference>
<dbReference type="GO" id="GO:0003677">
    <property type="term" value="F:DNA binding"/>
    <property type="evidence" value="ECO:0007669"/>
    <property type="project" value="UniProtKB-KW"/>
</dbReference>
<gene>
    <name evidence="15" type="primary">LOC114607291</name>
</gene>
<dbReference type="FunFam" id="3.30.160.60:FF:000710">
    <property type="entry name" value="Zinc finger protein 768"/>
    <property type="match status" value="1"/>
</dbReference>
<dbReference type="FunFam" id="3.30.160.60:FF:000566">
    <property type="entry name" value="zinc finger protein 133 isoform X2"/>
    <property type="match status" value="1"/>
</dbReference>
<dbReference type="InterPro" id="IPR050636">
    <property type="entry name" value="C2H2-ZF_domain-containing"/>
</dbReference>
<dbReference type="Pfam" id="PF00096">
    <property type="entry name" value="zf-C2H2"/>
    <property type="match status" value="9"/>
</dbReference>
<dbReference type="InterPro" id="IPR036051">
    <property type="entry name" value="KRAB_dom_sf"/>
</dbReference>
<dbReference type="Proteomes" id="UP000472272">
    <property type="component" value="Chromosome 12"/>
</dbReference>
<feature type="domain" description="C2H2-type" evidence="13">
    <location>
        <begin position="433"/>
        <end position="460"/>
    </location>
</feature>
<dbReference type="Pfam" id="PF13912">
    <property type="entry name" value="zf-C2H2_6"/>
    <property type="match status" value="1"/>
</dbReference>
<dbReference type="Gene3D" id="3.30.160.60">
    <property type="entry name" value="Classic Zinc Finger"/>
    <property type="match status" value="10"/>
</dbReference>
<feature type="domain" description="C2H2-type" evidence="13">
    <location>
        <begin position="489"/>
        <end position="516"/>
    </location>
</feature>
<evidence type="ECO:0000256" key="2">
    <source>
        <dbReference type="ARBA" id="ARBA00006991"/>
    </source>
</evidence>
<dbReference type="SUPFAM" id="SSF57667">
    <property type="entry name" value="beta-beta-alpha zinc fingers"/>
    <property type="match status" value="6"/>
</dbReference>
<dbReference type="FunFam" id="3.30.160.60:FF:000176">
    <property type="entry name" value="zinc finger protein 70"/>
    <property type="match status" value="1"/>
</dbReference>
<keyword evidence="6" id="KW-0862">Zinc</keyword>
<keyword evidence="8" id="KW-0238">DNA-binding</keyword>
<evidence type="ECO:0000256" key="4">
    <source>
        <dbReference type="ARBA" id="ARBA00022737"/>
    </source>
</evidence>
<dbReference type="Gene3D" id="6.10.140.140">
    <property type="match status" value="1"/>
</dbReference>
<dbReference type="SMART" id="SM00349">
    <property type="entry name" value="KRAB"/>
    <property type="match status" value="1"/>
</dbReference>
<dbReference type="PANTHER" id="PTHR47772">
    <property type="entry name" value="ZINC FINGER PROTEIN 200"/>
    <property type="match status" value="1"/>
</dbReference>
<evidence type="ECO:0000259" key="14">
    <source>
        <dbReference type="PROSITE" id="PS50805"/>
    </source>
</evidence>
<evidence type="ECO:0000256" key="7">
    <source>
        <dbReference type="ARBA" id="ARBA00023015"/>
    </source>
</evidence>
<feature type="region of interest" description="Disordered" evidence="12">
    <location>
        <begin position="533"/>
        <end position="578"/>
    </location>
</feature>
<keyword evidence="3" id="KW-0479">Metal-binding</keyword>
<dbReference type="SUPFAM" id="SSF109640">
    <property type="entry name" value="KRAB domain (Kruppel-associated box)"/>
    <property type="match status" value="1"/>
</dbReference>
<dbReference type="GO" id="GO:0003700">
    <property type="term" value="F:DNA-binding transcription factor activity"/>
    <property type="evidence" value="ECO:0007669"/>
    <property type="project" value="UniProtKB-ARBA"/>
</dbReference>
<evidence type="ECO:0000256" key="10">
    <source>
        <dbReference type="ARBA" id="ARBA00023242"/>
    </source>
</evidence>
<dbReference type="OrthoDB" id="654211at2759"/>
<feature type="region of interest" description="Disordered" evidence="12">
    <location>
        <begin position="20"/>
        <end position="101"/>
    </location>
</feature>
<feature type="domain" description="C2H2-type" evidence="13">
    <location>
        <begin position="461"/>
        <end position="488"/>
    </location>
</feature>
<sequence>MKGARAQGAFGDVAGQLLGKEDAFGDPAEPLLPRRVPSPAWPEGVSSALPLPSSVPPSAGRSGSGSRAGRGWLPPASPRSSDPPPEAPARFASRGGDARPGVPITHTGAHVMRQDRGQVTLDDVTVSFSPEEWAGLQEWQRRLHRDVMRENYELLASLGCDLRVKDEEGESGEEDGRGLFSEMVLRRWKPEGKTSRPQENGSNVAGEPAGGAGLLSQRLPGAEEGRDPGGEESCPLTCPDCGKRFKSKTSCLTHQRIHTGERPFGCPECGRRFTQRQHLGTHLRVHGGERPFSCGECGAAFRLQKLLLTHRRKAHSGEPPLACTDCGKLFSHKHHLMTHQRVHTGERPFPCPQCGKCFTQKHHLQTHQRGHSGDRPFPCPECGKAFKDRAGVLMHRIVHTGAKPFACQRCAKIFSHKHHLVIHQRVHTGEKPFSCQVCRKRFTQKHHLLSHERIHTGERPYACPACPRSFKDRITLKLHVRLHTGEKPFSCGRCGESFRLRKALLSHQRAHDAPAQLICTECGESFPRMRSLGAHRRRAHPAAAPHGAGARPGSTGHSRRPAESQADGERAADAPPGP</sequence>
<reference evidence="15" key="3">
    <citation type="submission" date="2025-09" db="UniProtKB">
        <authorList>
            <consortium name="Ensembl"/>
        </authorList>
    </citation>
    <scope>IDENTIFICATION</scope>
</reference>
<dbReference type="Pfam" id="PF01352">
    <property type="entry name" value="KRAB"/>
    <property type="match status" value="1"/>
</dbReference>
<dbReference type="SMART" id="SM00355">
    <property type="entry name" value="ZnF_C2H2"/>
    <property type="match status" value="11"/>
</dbReference>
<feature type="domain" description="C2H2-type" evidence="13">
    <location>
        <begin position="349"/>
        <end position="376"/>
    </location>
</feature>
<dbReference type="PROSITE" id="PS00028">
    <property type="entry name" value="ZINC_FINGER_C2H2_1"/>
    <property type="match status" value="11"/>
</dbReference>
<dbReference type="GO" id="GO:0008270">
    <property type="term" value="F:zinc ion binding"/>
    <property type="evidence" value="ECO:0007669"/>
    <property type="project" value="UniProtKB-KW"/>
</dbReference>
<dbReference type="FunFam" id="3.30.160.60:FF:002343">
    <property type="entry name" value="Zinc finger protein 33A"/>
    <property type="match status" value="3"/>
</dbReference>
<dbReference type="FunFam" id="3.30.160.60:FF:001506">
    <property type="entry name" value="Zinc finger protein"/>
    <property type="match status" value="1"/>
</dbReference>